<dbReference type="Gene3D" id="3.40.50.2300">
    <property type="match status" value="1"/>
</dbReference>
<gene>
    <name evidence="6" type="ordered locus">Desru_3702</name>
</gene>
<proteinExistence type="inferred from homology"/>
<dbReference type="OrthoDB" id="9784339at2"/>
<feature type="active site" description="Proton donor" evidence="4">
    <location>
        <position position="121"/>
    </location>
</feature>
<dbReference type="PANTHER" id="PTHR11717">
    <property type="entry name" value="LOW MOLECULAR WEIGHT PROTEIN TYROSINE PHOSPHATASE"/>
    <property type="match status" value="1"/>
</dbReference>
<evidence type="ECO:0000259" key="5">
    <source>
        <dbReference type="SMART" id="SM00226"/>
    </source>
</evidence>
<evidence type="ECO:0000256" key="3">
    <source>
        <dbReference type="ARBA" id="ARBA00022912"/>
    </source>
</evidence>
<dbReference type="PANTHER" id="PTHR11717:SF31">
    <property type="entry name" value="LOW MOLECULAR WEIGHT PROTEIN-TYROSINE-PHOSPHATASE ETP-RELATED"/>
    <property type="match status" value="1"/>
</dbReference>
<protein>
    <submittedName>
        <fullName evidence="6">Protein-tyrosine phosphatase, low molecular weight</fullName>
    </submittedName>
</protein>
<dbReference type="KEGG" id="dru:Desru_3702"/>
<keyword evidence="2" id="KW-0378">Hydrolase</keyword>
<dbReference type="HOGENOM" id="CLU_071415_1_2_9"/>
<dbReference type="SMART" id="SM00226">
    <property type="entry name" value="LMWPc"/>
    <property type="match status" value="1"/>
</dbReference>
<dbReference type="SUPFAM" id="SSF52788">
    <property type="entry name" value="Phosphotyrosine protein phosphatases I"/>
    <property type="match status" value="1"/>
</dbReference>
<evidence type="ECO:0000313" key="7">
    <source>
        <dbReference type="Proteomes" id="UP000009234"/>
    </source>
</evidence>
<dbReference type="Proteomes" id="UP000009234">
    <property type="component" value="Chromosome"/>
</dbReference>
<dbReference type="AlphaFoldDB" id="F6DP73"/>
<keyword evidence="7" id="KW-1185">Reference proteome</keyword>
<feature type="domain" description="Phosphotyrosine protein phosphatase I" evidence="5">
    <location>
        <begin position="3"/>
        <end position="147"/>
    </location>
</feature>
<dbReference type="RefSeq" id="WP_013843647.1">
    <property type="nucleotide sequence ID" value="NC_015589.1"/>
</dbReference>
<dbReference type="EMBL" id="CP002780">
    <property type="protein sequence ID" value="AEG61902.1"/>
    <property type="molecule type" value="Genomic_DNA"/>
</dbReference>
<reference evidence="7" key="1">
    <citation type="submission" date="2011-05" db="EMBL/GenBank/DDBJ databases">
        <title>Complete sequence of Desulfotomaculum ruminis DSM 2154.</title>
        <authorList>
            <person name="Lucas S."/>
            <person name="Copeland A."/>
            <person name="Lapidus A."/>
            <person name="Cheng J.-F."/>
            <person name="Goodwin L."/>
            <person name="Pitluck S."/>
            <person name="Lu M."/>
            <person name="Detter J.C."/>
            <person name="Han C."/>
            <person name="Tapia R."/>
            <person name="Land M."/>
            <person name="Hauser L."/>
            <person name="Kyrpides N."/>
            <person name="Ivanova N."/>
            <person name="Mikhailova N."/>
            <person name="Pagani I."/>
            <person name="Stams A.J.M."/>
            <person name="Plugge C.M."/>
            <person name="Muyzer G."/>
            <person name="Kuever J."/>
            <person name="Parshina S.N."/>
            <person name="Ivanova A.E."/>
            <person name="Nazina T.N."/>
            <person name="Brambilla E."/>
            <person name="Spring S."/>
            <person name="Klenk H.-P."/>
            <person name="Woyke T."/>
        </authorList>
    </citation>
    <scope>NUCLEOTIDE SEQUENCE [LARGE SCALE GENOMIC DNA]</scope>
    <source>
        <strain evidence="7">ATCC 23193 / DSM 2154 / NCIB 8452 / DL</strain>
    </source>
</reference>
<organism evidence="6 7">
    <name type="scientific">Desulforamulus ruminis (strain ATCC 23193 / DSM 2154 / NCIMB 8452 / DL)</name>
    <name type="common">Desulfotomaculum ruminis</name>
    <dbReference type="NCBI Taxonomy" id="696281"/>
    <lineage>
        <taxon>Bacteria</taxon>
        <taxon>Bacillati</taxon>
        <taxon>Bacillota</taxon>
        <taxon>Clostridia</taxon>
        <taxon>Eubacteriales</taxon>
        <taxon>Peptococcaceae</taxon>
        <taxon>Desulforamulus</taxon>
    </lineage>
</organism>
<dbReference type="eggNOG" id="COG0394">
    <property type="taxonomic scope" value="Bacteria"/>
</dbReference>
<sequence length="151" mass="16298">MQQKILFVCTGNTCRSSMAEGLARKAAQELGSQGLVFASAGTLALPGDKAANQAIEILAEMGIELSQHRATLLTREMIMEADLILTMTASHRRQVLSMMPEAADKVHILGQYAGVPGDVPDPFGGSVEEYRRCAGNLQALIRKVLDRLKTD</sequence>
<evidence type="ECO:0000313" key="6">
    <source>
        <dbReference type="EMBL" id="AEG61902.1"/>
    </source>
</evidence>
<dbReference type="STRING" id="696281.Desru_3702"/>
<dbReference type="GO" id="GO:0004725">
    <property type="term" value="F:protein tyrosine phosphatase activity"/>
    <property type="evidence" value="ECO:0007669"/>
    <property type="project" value="InterPro"/>
</dbReference>
<dbReference type="InterPro" id="IPR023485">
    <property type="entry name" value="Ptyr_pPase"/>
</dbReference>
<reference evidence="6 7" key="2">
    <citation type="journal article" date="2012" name="Stand. Genomic Sci.">
        <title>Complete genome sequence of the sulfate-reducing firmicute Desulfotomaculum ruminis type strain (DL(T)).</title>
        <authorList>
            <person name="Spring S."/>
            <person name="Visser M."/>
            <person name="Lu M."/>
            <person name="Copeland A."/>
            <person name="Lapidus A."/>
            <person name="Lucas S."/>
            <person name="Cheng J.F."/>
            <person name="Han C."/>
            <person name="Tapia R."/>
            <person name="Goodwin L.A."/>
            <person name="Pitluck S."/>
            <person name="Ivanova N."/>
            <person name="Land M."/>
            <person name="Hauser L."/>
            <person name="Larimer F."/>
            <person name="Rohde M."/>
            <person name="Goker M."/>
            <person name="Detter J.C."/>
            <person name="Kyrpides N.C."/>
            <person name="Woyke T."/>
            <person name="Schaap P.J."/>
            <person name="Plugge C.M."/>
            <person name="Muyzer G."/>
            <person name="Kuever J."/>
            <person name="Pereira I.A."/>
            <person name="Parshina S.N."/>
            <person name="Bernier-Latmani R."/>
            <person name="Stams A.J."/>
            <person name="Klenk H.P."/>
        </authorList>
    </citation>
    <scope>NUCLEOTIDE SEQUENCE [LARGE SCALE GENOMIC DNA]</scope>
    <source>
        <strain evidence="7">ATCC 23193 / DSM 2154 / NCIB 8452 / DL</strain>
    </source>
</reference>
<name>F6DP73_DESRL</name>
<evidence type="ECO:0000256" key="2">
    <source>
        <dbReference type="ARBA" id="ARBA00022801"/>
    </source>
</evidence>
<dbReference type="Pfam" id="PF01451">
    <property type="entry name" value="LMWPc"/>
    <property type="match status" value="1"/>
</dbReference>
<evidence type="ECO:0000256" key="4">
    <source>
        <dbReference type="PIRSR" id="PIRSR617867-1"/>
    </source>
</evidence>
<feature type="active site" description="Nucleophile" evidence="4">
    <location>
        <position position="9"/>
    </location>
</feature>
<comment type="similarity">
    <text evidence="1">Belongs to the low molecular weight phosphotyrosine protein phosphatase family.</text>
</comment>
<dbReference type="InterPro" id="IPR036196">
    <property type="entry name" value="Ptyr_pPase_sf"/>
</dbReference>
<dbReference type="CDD" id="cd16344">
    <property type="entry name" value="LMWPAP"/>
    <property type="match status" value="1"/>
</dbReference>
<dbReference type="InterPro" id="IPR050438">
    <property type="entry name" value="LMW_PTPase"/>
</dbReference>
<keyword evidence="3" id="KW-0904">Protein phosphatase</keyword>
<feature type="active site" evidence="4">
    <location>
        <position position="15"/>
    </location>
</feature>
<evidence type="ECO:0000256" key="1">
    <source>
        <dbReference type="ARBA" id="ARBA00011063"/>
    </source>
</evidence>
<accession>F6DP73</accession>
<dbReference type="PRINTS" id="PR00719">
    <property type="entry name" value="LMWPTPASE"/>
</dbReference>
<dbReference type="InterPro" id="IPR017867">
    <property type="entry name" value="Tyr_phospatase_low_mol_wt"/>
</dbReference>